<dbReference type="GO" id="GO:0006506">
    <property type="term" value="P:GPI anchor biosynthetic process"/>
    <property type="evidence" value="ECO:0007669"/>
    <property type="project" value="TreeGrafter"/>
</dbReference>
<feature type="domain" description="CWH43-like N-terminal" evidence="2">
    <location>
        <begin position="152"/>
        <end position="380"/>
    </location>
</feature>
<accession>A0A183V0Y0</accession>
<dbReference type="WBParaSite" id="TCNE_0001440001-mRNA-1">
    <property type="protein sequence ID" value="TCNE_0001440001-mRNA-1"/>
    <property type="gene ID" value="TCNE_0001440001"/>
</dbReference>
<protein>
    <submittedName>
        <fullName evidence="5">Post-GPI attachment to proteins factor 2-like</fullName>
    </submittedName>
</protein>
<feature type="transmembrane region" description="Helical" evidence="1">
    <location>
        <begin position="354"/>
        <end position="373"/>
    </location>
</feature>
<feature type="transmembrane region" description="Helical" evidence="1">
    <location>
        <begin position="153"/>
        <end position="175"/>
    </location>
</feature>
<proteinExistence type="predicted"/>
<dbReference type="EMBL" id="UYWY01022234">
    <property type="protein sequence ID" value="VDM45721.1"/>
    <property type="molecule type" value="Genomic_DNA"/>
</dbReference>
<keyword evidence="1" id="KW-0812">Transmembrane</keyword>
<dbReference type="PANTHER" id="PTHR12892">
    <property type="entry name" value="FGF RECEPTOR ACTIVATING PROTEIN 1"/>
    <property type="match status" value="1"/>
</dbReference>
<keyword evidence="4" id="KW-1185">Reference proteome</keyword>
<feature type="transmembrane region" description="Helical" evidence="1">
    <location>
        <begin position="215"/>
        <end position="233"/>
    </location>
</feature>
<dbReference type="PANTHER" id="PTHR12892:SF12">
    <property type="entry name" value="RHOMBOID DOMAIN-CONTAINING PROTEIN"/>
    <property type="match status" value="1"/>
</dbReference>
<dbReference type="GO" id="GO:0000139">
    <property type="term" value="C:Golgi membrane"/>
    <property type="evidence" value="ECO:0007669"/>
    <property type="project" value="InterPro"/>
</dbReference>
<sequence length="398" mass="45242">MWKKTRLKKDAFKILPTGDQQVVSGCRMEFVPRRVHATMRFILQWEADEEMGLCNSQISERMPPLELTHSMADQVTASPGNSSDKDFLSFTDDAVTVDGGPYSSASSMATCAVNSNTDEGTNDRTSHYSTSPVVSDRVGRSHVVVFEFSFRQVLLVALGAPLSALLASFVIGLSYDYDLVLNYEWTCGVSVHYVKKVRVHLPSISRIVNLPKQRIIWNLFVLFHAAFRPLMVSSNYRICREPATRMRFPRAHSTLANGILLSGLLEVIFIVWLTVVGEREQPEFHVYFFMGFTISSLAHFVLTSLLFRVSYHYVVCKKASLSYSLKFIFTLAYVILLPTVFTFFALYWQLCYNFAYDFFAVFEYITILVNFGFHATSLLDCNDVYKTKWSQASEAWGG</sequence>
<dbReference type="Pfam" id="PF10277">
    <property type="entry name" value="Frag1"/>
    <property type="match status" value="1"/>
</dbReference>
<reference evidence="3 4" key="2">
    <citation type="submission" date="2018-11" db="EMBL/GenBank/DDBJ databases">
        <authorList>
            <consortium name="Pathogen Informatics"/>
        </authorList>
    </citation>
    <scope>NUCLEOTIDE SEQUENCE [LARGE SCALE GENOMIC DNA]</scope>
</reference>
<evidence type="ECO:0000313" key="5">
    <source>
        <dbReference type="WBParaSite" id="TCNE_0001440001-mRNA-1"/>
    </source>
</evidence>
<feature type="transmembrane region" description="Helical" evidence="1">
    <location>
        <begin position="287"/>
        <end position="307"/>
    </location>
</feature>
<organism evidence="4 5">
    <name type="scientific">Toxocara canis</name>
    <name type="common">Canine roundworm</name>
    <dbReference type="NCBI Taxonomy" id="6265"/>
    <lineage>
        <taxon>Eukaryota</taxon>
        <taxon>Metazoa</taxon>
        <taxon>Ecdysozoa</taxon>
        <taxon>Nematoda</taxon>
        <taxon>Chromadorea</taxon>
        <taxon>Rhabditida</taxon>
        <taxon>Spirurina</taxon>
        <taxon>Ascaridomorpha</taxon>
        <taxon>Ascaridoidea</taxon>
        <taxon>Toxocaridae</taxon>
        <taxon>Toxocara</taxon>
    </lineage>
</organism>
<dbReference type="Proteomes" id="UP000050794">
    <property type="component" value="Unassembled WGS sequence"/>
</dbReference>
<name>A0A183V0Y0_TOXCA</name>
<feature type="transmembrane region" description="Helical" evidence="1">
    <location>
        <begin position="254"/>
        <end position="275"/>
    </location>
</feature>
<dbReference type="InterPro" id="IPR039545">
    <property type="entry name" value="PGAP2"/>
</dbReference>
<dbReference type="InterPro" id="IPR019402">
    <property type="entry name" value="CWH43_N"/>
</dbReference>
<dbReference type="AlphaFoldDB" id="A0A183V0Y0"/>
<evidence type="ECO:0000313" key="3">
    <source>
        <dbReference type="EMBL" id="VDM45721.1"/>
    </source>
</evidence>
<feature type="transmembrane region" description="Helical" evidence="1">
    <location>
        <begin position="327"/>
        <end position="348"/>
    </location>
</feature>
<reference evidence="5" key="1">
    <citation type="submission" date="2016-06" db="UniProtKB">
        <authorList>
            <consortium name="WormBaseParasite"/>
        </authorList>
    </citation>
    <scope>IDENTIFICATION</scope>
</reference>
<keyword evidence="1" id="KW-0472">Membrane</keyword>
<evidence type="ECO:0000256" key="1">
    <source>
        <dbReference type="SAM" id="Phobius"/>
    </source>
</evidence>
<dbReference type="GO" id="GO:0005789">
    <property type="term" value="C:endoplasmic reticulum membrane"/>
    <property type="evidence" value="ECO:0007669"/>
    <property type="project" value="TreeGrafter"/>
</dbReference>
<evidence type="ECO:0000259" key="2">
    <source>
        <dbReference type="Pfam" id="PF10277"/>
    </source>
</evidence>
<gene>
    <name evidence="3" type="ORF">TCNE_LOCUS14400</name>
</gene>
<evidence type="ECO:0000313" key="4">
    <source>
        <dbReference type="Proteomes" id="UP000050794"/>
    </source>
</evidence>
<keyword evidence="1" id="KW-1133">Transmembrane helix</keyword>